<comment type="similarity">
    <text evidence="1">Belongs to the PrpD family.</text>
</comment>
<dbReference type="SUPFAM" id="SSF103378">
    <property type="entry name" value="2-methylcitrate dehydratase PrpD"/>
    <property type="match status" value="1"/>
</dbReference>
<evidence type="ECO:0008006" key="6">
    <source>
        <dbReference type="Google" id="ProtNLM"/>
    </source>
</evidence>
<protein>
    <recommendedName>
        <fullName evidence="6">2-methylcitrate dehydratase</fullName>
    </recommendedName>
</protein>
<evidence type="ECO:0000313" key="5">
    <source>
        <dbReference type="Proteomes" id="UP000194151"/>
    </source>
</evidence>
<reference evidence="4 5" key="1">
    <citation type="submission" date="2017-05" db="EMBL/GenBank/DDBJ databases">
        <title>Complete and WGS of Bordetella genogroups.</title>
        <authorList>
            <person name="Spilker T."/>
            <person name="LiPuma J."/>
        </authorList>
    </citation>
    <scope>NUCLEOTIDE SEQUENCE [LARGE SCALE GENOMIC DNA]</scope>
    <source>
        <strain evidence="4 5">AU19157</strain>
    </source>
</reference>
<name>A0A1W6YLA7_9BORD</name>
<dbReference type="Proteomes" id="UP000194151">
    <property type="component" value="Chromosome"/>
</dbReference>
<dbReference type="PANTHER" id="PTHR16943:SF8">
    <property type="entry name" value="2-METHYLCITRATE DEHYDRATASE"/>
    <property type="match status" value="1"/>
</dbReference>
<dbReference type="GO" id="GO:0016829">
    <property type="term" value="F:lyase activity"/>
    <property type="evidence" value="ECO:0007669"/>
    <property type="project" value="InterPro"/>
</dbReference>
<proteinExistence type="inferred from homology"/>
<gene>
    <name evidence="4" type="ORF">CAL12_14265</name>
</gene>
<keyword evidence="5" id="KW-1185">Reference proteome</keyword>
<accession>A0A1W6YLA7</accession>
<evidence type="ECO:0000313" key="4">
    <source>
        <dbReference type="EMBL" id="ARP81865.1"/>
    </source>
</evidence>
<organism evidence="4 5">
    <name type="scientific">Bordetella genomosp. 8</name>
    <dbReference type="NCBI Taxonomy" id="1416806"/>
    <lineage>
        <taxon>Bacteria</taxon>
        <taxon>Pseudomonadati</taxon>
        <taxon>Pseudomonadota</taxon>
        <taxon>Betaproteobacteria</taxon>
        <taxon>Burkholderiales</taxon>
        <taxon>Alcaligenaceae</taxon>
        <taxon>Bordetella</taxon>
    </lineage>
</organism>
<feature type="domain" description="MmgE/PrpD N-terminal" evidence="2">
    <location>
        <begin position="8"/>
        <end position="227"/>
    </location>
</feature>
<dbReference type="Pfam" id="PF19305">
    <property type="entry name" value="MmgE_PrpD_C"/>
    <property type="match status" value="1"/>
</dbReference>
<dbReference type="InterPro" id="IPR045336">
    <property type="entry name" value="MmgE_PrpD_N"/>
</dbReference>
<evidence type="ECO:0000259" key="3">
    <source>
        <dbReference type="Pfam" id="PF19305"/>
    </source>
</evidence>
<dbReference type="Gene3D" id="3.30.1330.120">
    <property type="entry name" value="2-methylcitrate dehydratase PrpD"/>
    <property type="match status" value="1"/>
</dbReference>
<dbReference type="AlphaFoldDB" id="A0A1W6YLA7"/>
<feature type="domain" description="MmgE/PrpD C-terminal" evidence="3">
    <location>
        <begin position="266"/>
        <end position="434"/>
    </location>
</feature>
<dbReference type="Pfam" id="PF03972">
    <property type="entry name" value="MmgE_PrpD_N"/>
    <property type="match status" value="1"/>
</dbReference>
<dbReference type="EMBL" id="CP021108">
    <property type="protein sequence ID" value="ARP81865.1"/>
    <property type="molecule type" value="Genomic_DNA"/>
</dbReference>
<sequence length="451" mass="48210">MAQHYLDRLADFICDTRLADLDASTLRHGRWVIADTLPVVASGMQLPEMRAFADAHLAQAGAGRAWVLGTGRRAAPLDAGLLNGSAGCWQELDEGNQFAKGHPGIQVVPAALAVAQETGASGAELLLATILGYEVSSRISRAADMRLSIHPHGTYGVIGAAVAVGRLRRLTPPRMRELISMSATMGMATSRNTLLEGSTVRNIYSGHSAYMGQIAVQMAQAGFKGEIDGVRSVYGGGVVSDRYDEGRVTQGLGAEWLMEMGYFKLHPTGRYVHSAIDALEDALSRAGGPIDPADIERIDVKAYKLAAMLNGKDITTSFGGRFSVPFALATILHHGRSGLASFDDAAVANPAVQALVQRVFVEEDAGYTAEYPGRQRCDVTLHLAGKGAVTGRCEMTKGERERPHTEQALQGKFMALGQPIWGQATTQRLYEACMQIERIADIGEFSAGLAL</sequence>
<dbReference type="STRING" id="1416806.CAL12_14265"/>
<dbReference type="RefSeq" id="WP_086065051.1">
    <property type="nucleotide sequence ID" value="NZ_CP021108.1"/>
</dbReference>
<dbReference type="InterPro" id="IPR042183">
    <property type="entry name" value="MmgE/PrpD_sf_1"/>
</dbReference>
<dbReference type="InterPro" id="IPR042188">
    <property type="entry name" value="MmgE/PrpD_sf_2"/>
</dbReference>
<dbReference type="Gene3D" id="1.10.4100.10">
    <property type="entry name" value="2-methylcitrate dehydratase PrpD"/>
    <property type="match status" value="1"/>
</dbReference>
<dbReference type="InterPro" id="IPR045337">
    <property type="entry name" value="MmgE_PrpD_C"/>
</dbReference>
<dbReference type="InterPro" id="IPR005656">
    <property type="entry name" value="MmgE_PrpD"/>
</dbReference>
<dbReference type="InterPro" id="IPR036148">
    <property type="entry name" value="MmgE/PrpD_sf"/>
</dbReference>
<dbReference type="PANTHER" id="PTHR16943">
    <property type="entry name" value="2-METHYLCITRATE DEHYDRATASE-RELATED"/>
    <property type="match status" value="1"/>
</dbReference>
<evidence type="ECO:0000256" key="1">
    <source>
        <dbReference type="ARBA" id="ARBA00006174"/>
    </source>
</evidence>
<evidence type="ECO:0000259" key="2">
    <source>
        <dbReference type="Pfam" id="PF03972"/>
    </source>
</evidence>
<dbReference type="KEGG" id="bgv:CAL12_14265"/>
<dbReference type="OrthoDB" id="8873320at2"/>